<evidence type="ECO:0000256" key="3">
    <source>
        <dbReference type="ARBA" id="ARBA00022989"/>
    </source>
</evidence>
<evidence type="ECO:0000313" key="7">
    <source>
        <dbReference type="EMBL" id="BAX79629.1"/>
    </source>
</evidence>
<feature type="transmembrane region" description="Helical" evidence="5">
    <location>
        <begin position="110"/>
        <end position="129"/>
    </location>
</feature>
<dbReference type="InterPro" id="IPR006977">
    <property type="entry name" value="Yip1_dom"/>
</dbReference>
<feature type="transmembrane region" description="Helical" evidence="5">
    <location>
        <begin position="36"/>
        <end position="64"/>
    </location>
</feature>
<evidence type="ECO:0000259" key="6">
    <source>
        <dbReference type="Pfam" id="PF04893"/>
    </source>
</evidence>
<organism evidence="7 8">
    <name type="scientific">Labilibaculum antarcticum</name>
    <dbReference type="NCBI Taxonomy" id="1717717"/>
    <lineage>
        <taxon>Bacteria</taxon>
        <taxon>Pseudomonadati</taxon>
        <taxon>Bacteroidota</taxon>
        <taxon>Bacteroidia</taxon>
        <taxon>Marinilabiliales</taxon>
        <taxon>Marinifilaceae</taxon>
        <taxon>Labilibaculum</taxon>
    </lineage>
</organism>
<dbReference type="Pfam" id="PF04893">
    <property type="entry name" value="Yip1"/>
    <property type="match status" value="1"/>
</dbReference>
<feature type="domain" description="Yip1" evidence="6">
    <location>
        <begin position="13"/>
        <end position="179"/>
    </location>
</feature>
<protein>
    <recommendedName>
        <fullName evidence="6">Yip1 domain-containing protein</fullName>
    </recommendedName>
</protein>
<feature type="transmembrane region" description="Helical" evidence="5">
    <location>
        <begin position="135"/>
        <end position="155"/>
    </location>
</feature>
<keyword evidence="3 5" id="KW-1133">Transmembrane helix</keyword>
<evidence type="ECO:0000256" key="5">
    <source>
        <dbReference type="SAM" id="Phobius"/>
    </source>
</evidence>
<evidence type="ECO:0000313" key="8">
    <source>
        <dbReference type="Proteomes" id="UP000218267"/>
    </source>
</evidence>
<sequence length="197" mass="21492">MINIEFLIDRVKLVLISPKGAWVKISSEPIDRKDFLLSYVLPLVLIPTIASFIGYGLIGLGSYFKVTSLSWGLHQAILAFVGAFLGVFVSAFCIHKLAATFDTQVSLNNAIKLVAYSYTPVWLAGVFYILPSLSILGLIAGIYGLYILYIGFVPITMVSEEKKTNYFILSLILVIGVSFLVSLLIGAVLLSAGLNTY</sequence>
<keyword evidence="2 5" id="KW-0812">Transmembrane</keyword>
<keyword evidence="8" id="KW-1185">Reference proteome</keyword>
<feature type="transmembrane region" description="Helical" evidence="5">
    <location>
        <begin position="76"/>
        <end position="98"/>
    </location>
</feature>
<gene>
    <name evidence="7" type="ORF">ALGA_1243</name>
</gene>
<dbReference type="GO" id="GO:0016020">
    <property type="term" value="C:membrane"/>
    <property type="evidence" value="ECO:0007669"/>
    <property type="project" value="UniProtKB-SubCell"/>
</dbReference>
<dbReference type="AlphaFoldDB" id="A0A1Y1CGX1"/>
<keyword evidence="4 5" id="KW-0472">Membrane</keyword>
<proteinExistence type="predicted"/>
<accession>A0A1Y1CGX1</accession>
<dbReference type="Proteomes" id="UP000218267">
    <property type="component" value="Chromosome"/>
</dbReference>
<dbReference type="KEGG" id="mbas:ALGA_1243"/>
<dbReference type="OrthoDB" id="7423401at2"/>
<name>A0A1Y1CGX1_9BACT</name>
<reference evidence="8" key="2">
    <citation type="journal article" date="2020" name="Antonie Van Leeuwenhoek">
        <title>Labilibaculum antarcticum sp. nov., a novel facultative anaerobic, psychrotorelant bacterium isolated from marine sediment of Antarctica.</title>
        <authorList>
            <person name="Watanabe M."/>
            <person name="Kojima H."/>
            <person name="Fukui M."/>
        </authorList>
    </citation>
    <scope>NUCLEOTIDE SEQUENCE [LARGE SCALE GENOMIC DNA]</scope>
    <source>
        <strain evidence="8">SPP2</strain>
    </source>
</reference>
<reference evidence="7 8" key="1">
    <citation type="journal article" date="2018" name="Mar. Genomics">
        <title>Complete genome sequence of Marinifilaceae bacterium strain SPP2, isolated from the Antarctic marine sediment.</title>
        <authorList>
            <person name="Watanabe M."/>
            <person name="Kojima H."/>
            <person name="Fukui M."/>
        </authorList>
    </citation>
    <scope>NUCLEOTIDE SEQUENCE [LARGE SCALE GENOMIC DNA]</scope>
    <source>
        <strain evidence="7 8">SPP2</strain>
    </source>
</reference>
<feature type="transmembrane region" description="Helical" evidence="5">
    <location>
        <begin position="167"/>
        <end position="194"/>
    </location>
</feature>
<dbReference type="RefSeq" id="WP_096428523.1">
    <property type="nucleotide sequence ID" value="NZ_AP018042.1"/>
</dbReference>
<evidence type="ECO:0000256" key="4">
    <source>
        <dbReference type="ARBA" id="ARBA00023136"/>
    </source>
</evidence>
<evidence type="ECO:0000256" key="1">
    <source>
        <dbReference type="ARBA" id="ARBA00004141"/>
    </source>
</evidence>
<comment type="subcellular location">
    <subcellularLocation>
        <location evidence="1">Membrane</location>
        <topology evidence="1">Multi-pass membrane protein</topology>
    </subcellularLocation>
</comment>
<evidence type="ECO:0000256" key="2">
    <source>
        <dbReference type="ARBA" id="ARBA00022692"/>
    </source>
</evidence>
<dbReference type="EMBL" id="AP018042">
    <property type="protein sequence ID" value="BAX79629.1"/>
    <property type="molecule type" value="Genomic_DNA"/>
</dbReference>